<accession>A0ABM6JIZ6</accession>
<sequence length="191" mass="20966">MAAKQLIKSLAILSLFPQFSYGADKIIGGVVGYHYAELSTFSALPSNVNDIQLGGINYQLRNGVAFDQASRLYGTYSFSSDDLSHHQGVLVSYDWLFPFDNAGLVSLFVGASAGLSSQETQYTDSEQSYFDTRSSYVFGGQTGVVFELSDQFTSEVGFRYLMHNFTSSGDNVSSLSVNDAEQVYLGIDYMF</sequence>
<dbReference type="Gene3D" id="2.40.160.20">
    <property type="match status" value="1"/>
</dbReference>
<keyword evidence="2" id="KW-1185">Reference proteome</keyword>
<dbReference type="InterPro" id="IPR011250">
    <property type="entry name" value="OMP/PagP_B-barrel"/>
</dbReference>
<reference evidence="1 2" key="1">
    <citation type="submission" date="2017-03" db="EMBL/GenBank/DDBJ databases">
        <title>Genome sequencing of Shewanella japonica KCTC 22435.</title>
        <authorList>
            <person name="Kim K.M."/>
        </authorList>
    </citation>
    <scope>NUCLEOTIDE SEQUENCE [LARGE SCALE GENOMIC DNA]</scope>
    <source>
        <strain evidence="1 2">KCTC 22435</strain>
    </source>
</reference>
<dbReference type="RefSeq" id="WP_080915070.1">
    <property type="nucleotide sequence ID" value="NZ_CANMJJ010000016.1"/>
</dbReference>
<dbReference type="EMBL" id="CP020472">
    <property type="protein sequence ID" value="ARD21303.1"/>
    <property type="molecule type" value="Genomic_DNA"/>
</dbReference>
<evidence type="ECO:0000313" key="2">
    <source>
        <dbReference type="Proteomes" id="UP000191820"/>
    </source>
</evidence>
<evidence type="ECO:0008006" key="3">
    <source>
        <dbReference type="Google" id="ProtNLM"/>
    </source>
</evidence>
<gene>
    <name evidence="1" type="ORF">SJ2017_0972</name>
</gene>
<evidence type="ECO:0000313" key="1">
    <source>
        <dbReference type="EMBL" id="ARD21303.1"/>
    </source>
</evidence>
<dbReference type="Proteomes" id="UP000191820">
    <property type="component" value="Chromosome"/>
</dbReference>
<name>A0ABM6JIZ6_9GAMM</name>
<dbReference type="SUPFAM" id="SSF56925">
    <property type="entry name" value="OMPA-like"/>
    <property type="match status" value="1"/>
</dbReference>
<organism evidence="1 2">
    <name type="scientific">Shewanella japonica</name>
    <dbReference type="NCBI Taxonomy" id="93973"/>
    <lineage>
        <taxon>Bacteria</taxon>
        <taxon>Pseudomonadati</taxon>
        <taxon>Pseudomonadota</taxon>
        <taxon>Gammaproteobacteria</taxon>
        <taxon>Alteromonadales</taxon>
        <taxon>Shewanellaceae</taxon>
        <taxon>Shewanella</taxon>
    </lineage>
</organism>
<protein>
    <recommendedName>
        <fullName evidence="3">Outer membrane protein beta-barrel domain-containing protein</fullName>
    </recommendedName>
</protein>
<proteinExistence type="predicted"/>